<feature type="DNA-binding region" description="H-T-H motif" evidence="4">
    <location>
        <begin position="18"/>
        <end position="37"/>
    </location>
</feature>
<dbReference type="Gene3D" id="1.10.10.60">
    <property type="entry name" value="Homeodomain-like"/>
    <property type="match status" value="1"/>
</dbReference>
<dbReference type="InterPro" id="IPR036271">
    <property type="entry name" value="Tet_transcr_reg_TetR-rel_C_sf"/>
</dbReference>
<evidence type="ECO:0000256" key="1">
    <source>
        <dbReference type="ARBA" id="ARBA00023015"/>
    </source>
</evidence>
<protein>
    <recommendedName>
        <fullName evidence="5">HTH tetR-type domain-containing protein</fullName>
    </recommendedName>
</protein>
<dbReference type="Pfam" id="PF00440">
    <property type="entry name" value="TetR_N"/>
    <property type="match status" value="1"/>
</dbReference>
<dbReference type="EMBL" id="LQPR01000013">
    <property type="protein sequence ID" value="ORW73721.1"/>
    <property type="molecule type" value="Genomic_DNA"/>
</dbReference>
<feature type="domain" description="HTH tetR-type" evidence="5">
    <location>
        <begin position="1"/>
        <end position="55"/>
    </location>
</feature>
<keyword evidence="1" id="KW-0805">Transcription regulation</keyword>
<dbReference type="Gene3D" id="1.10.357.10">
    <property type="entry name" value="Tetracycline Repressor, domain 2"/>
    <property type="match status" value="1"/>
</dbReference>
<dbReference type="PANTHER" id="PTHR30055">
    <property type="entry name" value="HTH-TYPE TRANSCRIPTIONAL REGULATOR RUTR"/>
    <property type="match status" value="1"/>
</dbReference>
<reference evidence="6 7" key="1">
    <citation type="submission" date="2016-01" db="EMBL/GenBank/DDBJ databases">
        <title>The new phylogeny of the genus Mycobacterium.</title>
        <authorList>
            <person name="Tarcisio F."/>
            <person name="Conor M."/>
            <person name="Antonella G."/>
            <person name="Elisabetta G."/>
            <person name="Giulia F.S."/>
            <person name="Sara T."/>
            <person name="Anna F."/>
            <person name="Clotilde B."/>
            <person name="Roberto B."/>
            <person name="Veronica D.S."/>
            <person name="Fabio R."/>
            <person name="Monica P."/>
            <person name="Olivier J."/>
            <person name="Enrico T."/>
            <person name="Nicola S."/>
        </authorList>
    </citation>
    <scope>NUCLEOTIDE SEQUENCE [LARGE SCALE GENOMIC DNA]</scope>
    <source>
        <strain evidence="6 7">DSM 44616</strain>
    </source>
</reference>
<dbReference type="InterPro" id="IPR009057">
    <property type="entry name" value="Homeodomain-like_sf"/>
</dbReference>
<proteinExistence type="predicted"/>
<sequence>MLKAAADVFHSRGLSQASLTEISQTLNVDRATLYYYFGSKTQLFRAVILESIETVVAQAQSVSSAPGTARSRLSALISQVVVSFDTHYPALHVFVQEDMRRLPCDAIPDPDQQRLAQLADFFMDTMERLIAEGVDAGEFRDLGDARVLALIIQGSLNWMHRWFDPQGEQDAASIARIICAVFLDGLVAVAPASDA</sequence>
<gene>
    <name evidence="6" type="ORF">AWC23_06470</name>
</gene>
<dbReference type="Proteomes" id="UP000193387">
    <property type="component" value="Unassembled WGS sequence"/>
</dbReference>
<dbReference type="SUPFAM" id="SSF48498">
    <property type="entry name" value="Tetracyclin repressor-like, C-terminal domain"/>
    <property type="match status" value="1"/>
</dbReference>
<keyword evidence="7" id="KW-1185">Reference proteome</keyword>
<comment type="caution">
    <text evidence="6">The sequence shown here is derived from an EMBL/GenBank/DDBJ whole genome shotgun (WGS) entry which is preliminary data.</text>
</comment>
<keyword evidence="2 4" id="KW-0238">DNA-binding</keyword>
<organism evidence="6 7">
    <name type="scientific">Mycobacterium saskatchewanense</name>
    <dbReference type="NCBI Taxonomy" id="220927"/>
    <lineage>
        <taxon>Bacteria</taxon>
        <taxon>Bacillati</taxon>
        <taxon>Actinomycetota</taxon>
        <taxon>Actinomycetes</taxon>
        <taxon>Mycobacteriales</taxon>
        <taxon>Mycobacteriaceae</taxon>
        <taxon>Mycobacterium</taxon>
        <taxon>Mycobacterium simiae complex</taxon>
    </lineage>
</organism>
<dbReference type="PANTHER" id="PTHR30055:SF234">
    <property type="entry name" value="HTH-TYPE TRANSCRIPTIONAL REGULATOR BETI"/>
    <property type="match status" value="1"/>
</dbReference>
<evidence type="ECO:0000256" key="4">
    <source>
        <dbReference type="PROSITE-ProRule" id="PRU00335"/>
    </source>
</evidence>
<dbReference type="SUPFAM" id="SSF46689">
    <property type="entry name" value="Homeodomain-like"/>
    <property type="match status" value="1"/>
</dbReference>
<dbReference type="InterPro" id="IPR041490">
    <property type="entry name" value="KstR2_TetR_C"/>
</dbReference>
<accession>A0AAJ3NV31</accession>
<name>A0AAJ3NV31_9MYCO</name>
<evidence type="ECO:0000256" key="3">
    <source>
        <dbReference type="ARBA" id="ARBA00023163"/>
    </source>
</evidence>
<evidence type="ECO:0000259" key="5">
    <source>
        <dbReference type="PROSITE" id="PS50977"/>
    </source>
</evidence>
<evidence type="ECO:0000313" key="7">
    <source>
        <dbReference type="Proteomes" id="UP000193387"/>
    </source>
</evidence>
<dbReference type="PRINTS" id="PR00455">
    <property type="entry name" value="HTHTETR"/>
</dbReference>
<dbReference type="GO" id="GO:0003700">
    <property type="term" value="F:DNA-binding transcription factor activity"/>
    <property type="evidence" value="ECO:0007669"/>
    <property type="project" value="TreeGrafter"/>
</dbReference>
<evidence type="ECO:0000313" key="6">
    <source>
        <dbReference type="EMBL" id="ORW73721.1"/>
    </source>
</evidence>
<evidence type="ECO:0000256" key="2">
    <source>
        <dbReference type="ARBA" id="ARBA00023125"/>
    </source>
</evidence>
<dbReference type="InterPro" id="IPR050109">
    <property type="entry name" value="HTH-type_TetR-like_transc_reg"/>
</dbReference>
<dbReference type="PROSITE" id="PS50977">
    <property type="entry name" value="HTH_TETR_2"/>
    <property type="match status" value="1"/>
</dbReference>
<keyword evidence="3" id="KW-0804">Transcription</keyword>
<dbReference type="AlphaFoldDB" id="A0AAJ3NV31"/>
<dbReference type="GO" id="GO:0000976">
    <property type="term" value="F:transcription cis-regulatory region binding"/>
    <property type="evidence" value="ECO:0007669"/>
    <property type="project" value="TreeGrafter"/>
</dbReference>
<dbReference type="Pfam" id="PF17932">
    <property type="entry name" value="TetR_C_24"/>
    <property type="match status" value="1"/>
</dbReference>
<dbReference type="InterPro" id="IPR001647">
    <property type="entry name" value="HTH_TetR"/>
</dbReference>